<reference evidence="2 3" key="1">
    <citation type="submission" date="2017-11" db="EMBL/GenBank/DDBJ databases">
        <title>Taxonomic description and genome sequences of Spirosoma HA7 sp. nov., isolated from pollen microhabitat of Corylus avellana.</title>
        <authorList>
            <person name="Ambika Manirajan B."/>
            <person name="Suarez C."/>
            <person name="Ratering S."/>
            <person name="Geissler-Plaum R."/>
            <person name="Cardinale M."/>
            <person name="Sylvia S."/>
        </authorList>
    </citation>
    <scope>NUCLEOTIDE SEQUENCE [LARGE SCALE GENOMIC DNA]</scope>
    <source>
        <strain evidence="2 3">HA7</strain>
    </source>
</reference>
<sequence length="175" mass="20986">MIFVRIEQEHPYLDTIRIWYEESFPANERRSFTNLRRILSCPDMHLCGLVEQGQLVGFIVYWQWPELVFVEHFAIDPSQRGQRFGQRALDKLLAIDSRYFILEVELPQDDISRRRIQFYERQGFHLNLFNYNQPPYQPGMPEIPMHLMSIPAIENPEAFTELSALIEARVYNRFY</sequence>
<dbReference type="RefSeq" id="WP_100988679.1">
    <property type="nucleotide sequence ID" value="NZ_CP025096.1"/>
</dbReference>
<feature type="domain" description="N-acetyltransferase" evidence="1">
    <location>
        <begin position="2"/>
        <end position="150"/>
    </location>
</feature>
<evidence type="ECO:0000259" key="1">
    <source>
        <dbReference type="PROSITE" id="PS51186"/>
    </source>
</evidence>
<organism evidence="2 3">
    <name type="scientific">Spirosoma pollinicola</name>
    <dbReference type="NCBI Taxonomy" id="2057025"/>
    <lineage>
        <taxon>Bacteria</taxon>
        <taxon>Pseudomonadati</taxon>
        <taxon>Bacteroidota</taxon>
        <taxon>Cytophagia</taxon>
        <taxon>Cytophagales</taxon>
        <taxon>Cytophagaceae</taxon>
        <taxon>Spirosoma</taxon>
    </lineage>
</organism>
<accession>A0A2K8YZ99</accession>
<dbReference type="EMBL" id="CP025096">
    <property type="protein sequence ID" value="AUD02931.1"/>
    <property type="molecule type" value="Genomic_DNA"/>
</dbReference>
<dbReference type="Pfam" id="PF00583">
    <property type="entry name" value="Acetyltransf_1"/>
    <property type="match status" value="1"/>
</dbReference>
<proteinExistence type="predicted"/>
<dbReference type="Proteomes" id="UP000232883">
    <property type="component" value="Chromosome"/>
</dbReference>
<evidence type="ECO:0000313" key="3">
    <source>
        <dbReference type="Proteomes" id="UP000232883"/>
    </source>
</evidence>
<dbReference type="KEGG" id="spir:CWM47_14475"/>
<dbReference type="PROSITE" id="PS51186">
    <property type="entry name" value="GNAT"/>
    <property type="match status" value="1"/>
</dbReference>
<dbReference type="InterPro" id="IPR000182">
    <property type="entry name" value="GNAT_dom"/>
</dbReference>
<keyword evidence="2" id="KW-0808">Transferase</keyword>
<gene>
    <name evidence="2" type="ORF">CWM47_14475</name>
</gene>
<dbReference type="InterPro" id="IPR016181">
    <property type="entry name" value="Acyl_CoA_acyltransferase"/>
</dbReference>
<evidence type="ECO:0000313" key="2">
    <source>
        <dbReference type="EMBL" id="AUD02931.1"/>
    </source>
</evidence>
<name>A0A2K8YZ99_9BACT</name>
<dbReference type="AlphaFoldDB" id="A0A2K8YZ99"/>
<keyword evidence="3" id="KW-1185">Reference proteome</keyword>
<dbReference type="CDD" id="cd04301">
    <property type="entry name" value="NAT_SF"/>
    <property type="match status" value="1"/>
</dbReference>
<dbReference type="Gene3D" id="3.40.630.30">
    <property type="match status" value="1"/>
</dbReference>
<dbReference type="GO" id="GO:0016747">
    <property type="term" value="F:acyltransferase activity, transferring groups other than amino-acyl groups"/>
    <property type="evidence" value="ECO:0007669"/>
    <property type="project" value="InterPro"/>
</dbReference>
<dbReference type="SUPFAM" id="SSF55729">
    <property type="entry name" value="Acyl-CoA N-acyltransferases (Nat)"/>
    <property type="match status" value="1"/>
</dbReference>
<protein>
    <submittedName>
        <fullName evidence="2">GNAT family N-acetyltransferase</fullName>
    </submittedName>
</protein>
<dbReference type="OrthoDB" id="9127144at2"/>